<reference evidence="1 2" key="1">
    <citation type="submission" date="2019-03" db="EMBL/GenBank/DDBJ databases">
        <title>First draft genome of Liparis tanakae, snailfish: a comprehensive survey of snailfish specific genes.</title>
        <authorList>
            <person name="Kim W."/>
            <person name="Song I."/>
            <person name="Jeong J.-H."/>
            <person name="Kim D."/>
            <person name="Kim S."/>
            <person name="Ryu S."/>
            <person name="Song J.Y."/>
            <person name="Lee S.K."/>
        </authorList>
    </citation>
    <scope>NUCLEOTIDE SEQUENCE [LARGE SCALE GENOMIC DNA]</scope>
    <source>
        <tissue evidence="1">Muscle</tissue>
    </source>
</reference>
<evidence type="ECO:0000313" key="1">
    <source>
        <dbReference type="EMBL" id="TNN58863.1"/>
    </source>
</evidence>
<evidence type="ECO:0000313" key="2">
    <source>
        <dbReference type="Proteomes" id="UP000314294"/>
    </source>
</evidence>
<proteinExistence type="predicted"/>
<keyword evidence="2" id="KW-1185">Reference proteome</keyword>
<gene>
    <name evidence="1" type="ORF">EYF80_030936</name>
</gene>
<sequence>MPLSLAMKTPGPIVGLRVLKRLTGRASVIFHPAPLNSTHEEAARAQGALITAFDELQTDFKVPIDQGNPLHAPNIINRDMTGGRLIRQEASDIARSNGPYEK</sequence>
<dbReference type="Proteomes" id="UP000314294">
    <property type="component" value="Unassembled WGS sequence"/>
</dbReference>
<dbReference type="EMBL" id="SRLO01000369">
    <property type="protein sequence ID" value="TNN58863.1"/>
    <property type="molecule type" value="Genomic_DNA"/>
</dbReference>
<accession>A0A4Z2H1A3</accession>
<name>A0A4Z2H1A3_9TELE</name>
<dbReference type="AlphaFoldDB" id="A0A4Z2H1A3"/>
<dbReference type="OrthoDB" id="8942923at2759"/>
<comment type="caution">
    <text evidence="1">The sequence shown here is derived from an EMBL/GenBank/DDBJ whole genome shotgun (WGS) entry which is preliminary data.</text>
</comment>
<protein>
    <submittedName>
        <fullName evidence="1">Uncharacterized protein</fullName>
    </submittedName>
</protein>
<organism evidence="1 2">
    <name type="scientific">Liparis tanakae</name>
    <name type="common">Tanaka's snailfish</name>
    <dbReference type="NCBI Taxonomy" id="230148"/>
    <lineage>
        <taxon>Eukaryota</taxon>
        <taxon>Metazoa</taxon>
        <taxon>Chordata</taxon>
        <taxon>Craniata</taxon>
        <taxon>Vertebrata</taxon>
        <taxon>Euteleostomi</taxon>
        <taxon>Actinopterygii</taxon>
        <taxon>Neopterygii</taxon>
        <taxon>Teleostei</taxon>
        <taxon>Neoteleostei</taxon>
        <taxon>Acanthomorphata</taxon>
        <taxon>Eupercaria</taxon>
        <taxon>Perciformes</taxon>
        <taxon>Cottioidei</taxon>
        <taxon>Cottales</taxon>
        <taxon>Liparidae</taxon>
        <taxon>Liparis</taxon>
    </lineage>
</organism>